<dbReference type="Pfam" id="PF04434">
    <property type="entry name" value="SWIM"/>
    <property type="match status" value="1"/>
</dbReference>
<evidence type="ECO:0000313" key="7">
    <source>
        <dbReference type="Proteomes" id="UP000282185"/>
    </source>
</evidence>
<dbReference type="Proteomes" id="UP000282185">
    <property type="component" value="Unassembled WGS sequence"/>
</dbReference>
<dbReference type="InterPro" id="IPR007527">
    <property type="entry name" value="Znf_SWIM"/>
</dbReference>
<protein>
    <recommendedName>
        <fullName evidence="3">SWIM-type domain-containing protein</fullName>
    </recommendedName>
</protein>
<dbReference type="PANTHER" id="PTHR38133:SF1">
    <property type="entry name" value="SLR1429 PROTEIN"/>
    <property type="match status" value="1"/>
</dbReference>
<dbReference type="PANTHER" id="PTHR38133">
    <property type="entry name" value="SLR1429 PROTEIN"/>
    <property type="match status" value="1"/>
</dbReference>
<dbReference type="GO" id="GO:0008270">
    <property type="term" value="F:zinc ion binding"/>
    <property type="evidence" value="ECO:0007669"/>
    <property type="project" value="UniProtKB-KW"/>
</dbReference>
<evidence type="ECO:0000256" key="2">
    <source>
        <dbReference type="SAM" id="MobiDB-lite"/>
    </source>
</evidence>
<dbReference type="Proteomes" id="UP000254236">
    <property type="component" value="Chromosome"/>
</dbReference>
<dbReference type="KEGG" id="bsau:DWV08_15670"/>
<evidence type="ECO:0000313" key="6">
    <source>
        <dbReference type="Proteomes" id="UP000254236"/>
    </source>
</evidence>
<gene>
    <name evidence="4" type="ORF">DWV08_15670</name>
    <name evidence="5" type="ORF">DXU92_10290</name>
</gene>
<accession>A0A345YSL0</accession>
<feature type="domain" description="SWIM-type" evidence="3">
    <location>
        <begin position="116"/>
        <end position="151"/>
    </location>
</feature>
<sequence length="283" mass="29657">MSITLRSRRGQVGEGWHAVALRDGAERLLGPARVRRGRADARAGRVQWLDVAEGVARGDVRDPDGALHQARLELPAFRPDDRRAVLAVAHAHPELPARLAAGEYPQRIEAELAVSEISLLPRDASELSHDCSCLDWPGPCRHVSALLYVLVEAVDEHPVHLLTLRGLTLADLVPPRATAQEPGAAESRGRAGAATVASAATAAESPEGTGDPDGAQGQERAAGADGPETLDGPDAPDGPDGADEEHRAPTGLVDPARADPSHLAAVVGEEAAALLHRFYTSSS</sequence>
<feature type="region of interest" description="Disordered" evidence="2">
    <location>
        <begin position="178"/>
        <end position="261"/>
    </location>
</feature>
<name>A0A345YSL0_9MICO</name>
<dbReference type="OrthoDB" id="188274at2"/>
<feature type="compositionally biased region" description="Low complexity" evidence="2">
    <location>
        <begin position="183"/>
        <end position="203"/>
    </location>
</feature>
<dbReference type="RefSeq" id="WP_115414659.1">
    <property type="nucleotide sequence ID" value="NZ_CP031356.1"/>
</dbReference>
<dbReference type="PROSITE" id="PS50966">
    <property type="entry name" value="ZF_SWIM"/>
    <property type="match status" value="1"/>
</dbReference>
<evidence type="ECO:0000313" key="5">
    <source>
        <dbReference type="EMBL" id="RRR22627.1"/>
    </source>
</evidence>
<reference evidence="4 6" key="1">
    <citation type="submission" date="2018-07" db="EMBL/GenBank/DDBJ databases">
        <title>Brachybacterium saurashtrense DSM 23186 genome sequence.</title>
        <authorList>
            <person name="Guo L."/>
        </authorList>
    </citation>
    <scope>NUCLEOTIDE SEQUENCE [LARGE SCALE GENOMIC DNA]</scope>
    <source>
        <strain evidence="4 6">DSM 23186</strain>
    </source>
</reference>
<keyword evidence="1" id="KW-0479">Metal-binding</keyword>
<dbReference type="AlphaFoldDB" id="A0A345YSL0"/>
<reference evidence="5 7" key="2">
    <citation type="submission" date="2018-08" db="EMBL/GenBank/DDBJ databases">
        <title>Brachybacterium saurashtrense DSM 23186.</title>
        <authorList>
            <person name="Li Y."/>
        </authorList>
    </citation>
    <scope>NUCLEOTIDE SEQUENCE [LARGE SCALE GENOMIC DNA]</scope>
    <source>
        <strain evidence="5 7">DSM 23186</strain>
    </source>
</reference>
<evidence type="ECO:0000313" key="4">
    <source>
        <dbReference type="EMBL" id="AXK46912.1"/>
    </source>
</evidence>
<proteinExistence type="predicted"/>
<evidence type="ECO:0000256" key="1">
    <source>
        <dbReference type="PROSITE-ProRule" id="PRU00325"/>
    </source>
</evidence>
<dbReference type="EMBL" id="CP031356">
    <property type="protein sequence ID" value="AXK46912.1"/>
    <property type="molecule type" value="Genomic_DNA"/>
</dbReference>
<keyword evidence="1" id="KW-0862">Zinc</keyword>
<dbReference type="EMBL" id="QSWH01000004">
    <property type="protein sequence ID" value="RRR22627.1"/>
    <property type="molecule type" value="Genomic_DNA"/>
</dbReference>
<keyword evidence="6" id="KW-1185">Reference proteome</keyword>
<keyword evidence="1" id="KW-0863">Zinc-finger</keyword>
<organism evidence="5 7">
    <name type="scientific">Brachybacterium saurashtrense</name>
    <dbReference type="NCBI Taxonomy" id="556288"/>
    <lineage>
        <taxon>Bacteria</taxon>
        <taxon>Bacillati</taxon>
        <taxon>Actinomycetota</taxon>
        <taxon>Actinomycetes</taxon>
        <taxon>Micrococcales</taxon>
        <taxon>Dermabacteraceae</taxon>
        <taxon>Brachybacterium</taxon>
    </lineage>
</organism>
<evidence type="ECO:0000259" key="3">
    <source>
        <dbReference type="PROSITE" id="PS50966"/>
    </source>
</evidence>